<dbReference type="AlphaFoldDB" id="A0A0J8DT93"/>
<sequence length="71" mass="7977">MEPEVSSSVLEARSFLDSLRSPSSTLCIAKKPGDPFIIYLDDESHSDEEFESKQSKLNSIKTELMLLKSKL</sequence>
<dbReference type="Gramene" id="KMS93990">
    <property type="protein sequence ID" value="KMS93990"/>
    <property type="gene ID" value="BVRB_025900"/>
</dbReference>
<gene>
    <name evidence="1" type="ORF">BVRB_025900</name>
</gene>
<evidence type="ECO:0000313" key="1">
    <source>
        <dbReference type="EMBL" id="KMS93990.1"/>
    </source>
</evidence>
<dbReference type="EMBL" id="KQ097125">
    <property type="protein sequence ID" value="KMS93990.1"/>
    <property type="molecule type" value="Genomic_DNA"/>
</dbReference>
<organism evidence="1 2">
    <name type="scientific">Beta vulgaris subsp. vulgaris</name>
    <name type="common">Beet</name>
    <dbReference type="NCBI Taxonomy" id="3555"/>
    <lineage>
        <taxon>Eukaryota</taxon>
        <taxon>Viridiplantae</taxon>
        <taxon>Streptophyta</taxon>
        <taxon>Embryophyta</taxon>
        <taxon>Tracheophyta</taxon>
        <taxon>Spermatophyta</taxon>
        <taxon>Magnoliopsida</taxon>
        <taxon>eudicotyledons</taxon>
        <taxon>Gunneridae</taxon>
        <taxon>Pentapetalae</taxon>
        <taxon>Caryophyllales</taxon>
        <taxon>Chenopodiaceae</taxon>
        <taxon>Betoideae</taxon>
        <taxon>Beta</taxon>
    </lineage>
</organism>
<reference evidence="1 2" key="1">
    <citation type="journal article" date="2014" name="Nature">
        <title>The genome of the recently domesticated crop plant sugar beet (Beta vulgaris).</title>
        <authorList>
            <person name="Dohm J.C."/>
            <person name="Minoche A.E."/>
            <person name="Holtgrawe D."/>
            <person name="Capella-Gutierrez S."/>
            <person name="Zakrzewski F."/>
            <person name="Tafer H."/>
            <person name="Rupp O."/>
            <person name="Sorensen T.R."/>
            <person name="Stracke R."/>
            <person name="Reinhardt R."/>
            <person name="Goesmann A."/>
            <person name="Kraft T."/>
            <person name="Schulz B."/>
            <person name="Stadler P.F."/>
            <person name="Schmidt T."/>
            <person name="Gabaldon T."/>
            <person name="Lehrach H."/>
            <person name="Weisshaar B."/>
            <person name="Himmelbauer H."/>
        </authorList>
    </citation>
    <scope>NUCLEOTIDE SEQUENCE [LARGE SCALE GENOMIC DNA]</scope>
    <source>
        <tissue evidence="1">Taproot</tissue>
    </source>
</reference>
<protein>
    <submittedName>
        <fullName evidence="1">Uncharacterized protein</fullName>
    </submittedName>
</protein>
<name>A0A0J8DT93_BETVV</name>
<dbReference type="Proteomes" id="UP000035740">
    <property type="component" value="Unassembled WGS sequence"/>
</dbReference>
<keyword evidence="2" id="KW-1185">Reference proteome</keyword>
<proteinExistence type="predicted"/>
<accession>A0A0J8DT93</accession>
<evidence type="ECO:0000313" key="2">
    <source>
        <dbReference type="Proteomes" id="UP000035740"/>
    </source>
</evidence>
<feature type="non-terminal residue" evidence="1">
    <location>
        <position position="71"/>
    </location>
</feature>